<dbReference type="InterPro" id="IPR011002">
    <property type="entry name" value="FliG_a-hlx"/>
</dbReference>
<dbReference type="GO" id="GO:0009288">
    <property type="term" value="C:bacterial-type flagellum"/>
    <property type="evidence" value="ECO:0007669"/>
    <property type="project" value="InterPro"/>
</dbReference>
<gene>
    <name evidence="2" type="ORF">METZ01_LOCUS272807</name>
</gene>
<name>A0A382K8U1_9ZZZZ</name>
<dbReference type="GO" id="GO:0006935">
    <property type="term" value="P:chemotaxis"/>
    <property type="evidence" value="ECO:0007669"/>
    <property type="project" value="InterPro"/>
</dbReference>
<dbReference type="EMBL" id="UINC01078661">
    <property type="protein sequence ID" value="SVC19953.1"/>
    <property type="molecule type" value="Genomic_DNA"/>
</dbReference>
<sequence>MSIPIHLSTFGDIANLDDDQVKEIIARVGRDDLNVAIKAASEPVKDKVLGNMSEEERHALTQ</sequence>
<dbReference type="GO" id="GO:0071973">
    <property type="term" value="P:bacterial-type flagellum-dependent cell motility"/>
    <property type="evidence" value="ECO:0007669"/>
    <property type="project" value="InterPro"/>
</dbReference>
<dbReference type="PRINTS" id="PR00954">
    <property type="entry name" value="FLGMOTORFLIG"/>
</dbReference>
<dbReference type="InterPro" id="IPR023087">
    <property type="entry name" value="Flg_Motor_Flig_C"/>
</dbReference>
<reference evidence="2" key="1">
    <citation type="submission" date="2018-05" db="EMBL/GenBank/DDBJ databases">
        <authorList>
            <person name="Lanie J.A."/>
            <person name="Ng W.-L."/>
            <person name="Kazmierczak K.M."/>
            <person name="Andrzejewski T.M."/>
            <person name="Davidsen T.M."/>
            <person name="Wayne K.J."/>
            <person name="Tettelin H."/>
            <person name="Glass J.I."/>
            <person name="Rusch D."/>
            <person name="Podicherti R."/>
            <person name="Tsui H.-C.T."/>
            <person name="Winkler M.E."/>
        </authorList>
    </citation>
    <scope>NUCLEOTIDE SEQUENCE</scope>
</reference>
<evidence type="ECO:0000259" key="1">
    <source>
        <dbReference type="Pfam" id="PF01706"/>
    </source>
</evidence>
<dbReference type="InterPro" id="IPR000090">
    <property type="entry name" value="Flg_Motor_Flig"/>
</dbReference>
<protein>
    <recommendedName>
        <fullName evidence="1">Flagellar motor switch protein FliG C-terminal domain-containing protein</fullName>
    </recommendedName>
</protein>
<dbReference type="SUPFAM" id="SSF48029">
    <property type="entry name" value="FliG"/>
    <property type="match status" value="1"/>
</dbReference>
<feature type="domain" description="Flagellar motor switch protein FliG C-terminal" evidence="1">
    <location>
        <begin position="6"/>
        <end position="60"/>
    </location>
</feature>
<feature type="non-terminal residue" evidence="2">
    <location>
        <position position="62"/>
    </location>
</feature>
<dbReference type="Pfam" id="PF01706">
    <property type="entry name" value="FliG_C"/>
    <property type="match status" value="1"/>
</dbReference>
<dbReference type="Gene3D" id="1.10.220.30">
    <property type="match status" value="1"/>
</dbReference>
<dbReference type="AlphaFoldDB" id="A0A382K8U1"/>
<accession>A0A382K8U1</accession>
<proteinExistence type="predicted"/>
<dbReference type="GO" id="GO:0003774">
    <property type="term" value="F:cytoskeletal motor activity"/>
    <property type="evidence" value="ECO:0007669"/>
    <property type="project" value="InterPro"/>
</dbReference>
<evidence type="ECO:0000313" key="2">
    <source>
        <dbReference type="EMBL" id="SVC19953.1"/>
    </source>
</evidence>
<organism evidence="2">
    <name type="scientific">marine metagenome</name>
    <dbReference type="NCBI Taxonomy" id="408172"/>
    <lineage>
        <taxon>unclassified sequences</taxon>
        <taxon>metagenomes</taxon>
        <taxon>ecological metagenomes</taxon>
    </lineage>
</organism>